<dbReference type="Proteomes" id="UP000626109">
    <property type="component" value="Unassembled WGS sequence"/>
</dbReference>
<evidence type="ECO:0000256" key="2">
    <source>
        <dbReference type="ARBA" id="ARBA00023043"/>
    </source>
</evidence>
<feature type="repeat" description="ANK" evidence="3">
    <location>
        <begin position="594"/>
        <end position="626"/>
    </location>
</feature>
<feature type="region of interest" description="Disordered" evidence="4">
    <location>
        <begin position="690"/>
        <end position="717"/>
    </location>
</feature>
<comment type="caution">
    <text evidence="5">The sequence shown here is derived from an EMBL/GenBank/DDBJ whole genome shotgun (WGS) entry which is preliminary data.</text>
</comment>
<dbReference type="Gene3D" id="3.40.50.1240">
    <property type="entry name" value="Phosphoglycerate mutase-like"/>
    <property type="match status" value="1"/>
</dbReference>
<dbReference type="SMART" id="SM00855">
    <property type="entry name" value="PGAM"/>
    <property type="match status" value="1"/>
</dbReference>
<dbReference type="GO" id="GO:0006003">
    <property type="term" value="P:fructose 2,6-bisphosphate metabolic process"/>
    <property type="evidence" value="ECO:0007669"/>
    <property type="project" value="InterPro"/>
</dbReference>
<dbReference type="InterPro" id="IPR029033">
    <property type="entry name" value="His_PPase_superfam"/>
</dbReference>
<dbReference type="AlphaFoldDB" id="A0A813JQ79"/>
<keyword evidence="1" id="KW-0677">Repeat</keyword>
<evidence type="ECO:0000313" key="6">
    <source>
        <dbReference type="Proteomes" id="UP000626109"/>
    </source>
</evidence>
<dbReference type="InterPro" id="IPR001345">
    <property type="entry name" value="PG/BPGM_mutase_AS"/>
</dbReference>
<evidence type="ECO:0000313" key="5">
    <source>
        <dbReference type="EMBL" id="CAE8682447.1"/>
    </source>
</evidence>
<name>A0A813JQ79_POLGL</name>
<organism evidence="5 6">
    <name type="scientific">Polarella glacialis</name>
    <name type="common">Dinoflagellate</name>
    <dbReference type="NCBI Taxonomy" id="89957"/>
    <lineage>
        <taxon>Eukaryota</taxon>
        <taxon>Sar</taxon>
        <taxon>Alveolata</taxon>
        <taxon>Dinophyceae</taxon>
        <taxon>Suessiales</taxon>
        <taxon>Suessiaceae</taxon>
        <taxon>Polarella</taxon>
    </lineage>
</organism>
<dbReference type="SUPFAM" id="SSF48403">
    <property type="entry name" value="Ankyrin repeat"/>
    <property type="match status" value="1"/>
</dbReference>
<dbReference type="CDD" id="cd07067">
    <property type="entry name" value="HP_PGM_like"/>
    <property type="match status" value="1"/>
</dbReference>
<protein>
    <submittedName>
        <fullName evidence="5">Uncharacterized protein</fullName>
    </submittedName>
</protein>
<feature type="repeat" description="ANK" evidence="3">
    <location>
        <begin position="660"/>
        <end position="692"/>
    </location>
</feature>
<dbReference type="PROSITE" id="PS00175">
    <property type="entry name" value="PG_MUTASE"/>
    <property type="match status" value="1"/>
</dbReference>
<dbReference type="PROSITE" id="PS50088">
    <property type="entry name" value="ANK_REPEAT"/>
    <property type="match status" value="5"/>
</dbReference>
<dbReference type="InterPro" id="IPR002110">
    <property type="entry name" value="Ankyrin_rpt"/>
</dbReference>
<dbReference type="Gene3D" id="1.25.40.20">
    <property type="entry name" value="Ankyrin repeat-containing domain"/>
    <property type="match status" value="3"/>
</dbReference>
<dbReference type="EMBL" id="CAJNNW010026073">
    <property type="protein sequence ID" value="CAE8682447.1"/>
    <property type="molecule type" value="Genomic_DNA"/>
</dbReference>
<dbReference type="PRINTS" id="PR00991">
    <property type="entry name" value="6PFRUCTKNASE"/>
</dbReference>
<sequence length="841" mass="91596">MKLINYNHKVLTNNMMRSFLGSRIAQFLTSVHPYPRTIYLTRHGESEYNAAKKIGGDSPLSLLGREYAERLGQFAELVICKGAKNIAFVVLKPGDGEKLTQSLTRIPTVPIGEKVEGIYPKGDWSKFGVDSSASAIHPGMRLVRLQREGSSEFEEVPSTIEELVNIVGSGSGALVFVEDPPGGVRKEVCARLWTSSLKRTQETAEHIPHPSLQLDGKTWKQMSLRMYRNLDEVYAGEFEGLTYEVQMPDADDPPIPAAGLYPLTGWWPGTPKTYKRHAGLDSSQLRGNPAAGGNARASGPEGIKTAHAHHVFYAEMNAAGKVSARALKGNQGKQATHISQPLIEAAKTGEVESCRRALAEPKIKVDQKDPDGISALMHAALDGHLPVVKFLVEKGSRISAKDDIGETALVKACKEGHVDILKYLIDAQMAQRKKSGPLGGGDAQKTLEQEKKRILDAKDDEGVTALMKAVEHGEEDVARALLEEGASLDPKDDEGWNVMMWAALAGEFDICEMLVRTFGVAVDYVSDKGETALMKAAANGHWEVCEFLVDEGAKVNQADGEHQTALMWSAAMGHMSTVKGLLGRDAKIDVASRDGKTALAMAAQLGRNEICSALIEAGAKVDHQDTDGQTALFGAVASRSPMICQELLTQKCPLEAHTKRGQTALMWAAIHQQLDCLKVLLEARAEVNTQDENGQKAADPVFDEQSGPSEGKAGSRQRECWTSEYKLLDNPMQQLETFQEPILLIAHQAVHRLIYAFLVGIPRENATEISIPLHTVIKIDLDGIGTIKETRYMLGPTELRSGKGQKLSEFGPSDGQELCGQSCLSDRGFDVELCLQCSCYL</sequence>
<dbReference type="SUPFAM" id="SSF53254">
    <property type="entry name" value="Phosphoglycerate mutase-like"/>
    <property type="match status" value="2"/>
</dbReference>
<evidence type="ECO:0000256" key="4">
    <source>
        <dbReference type="SAM" id="MobiDB-lite"/>
    </source>
</evidence>
<dbReference type="InterPro" id="IPR036770">
    <property type="entry name" value="Ankyrin_rpt-contain_sf"/>
</dbReference>
<dbReference type="PROSITE" id="PS50297">
    <property type="entry name" value="ANK_REP_REGION"/>
    <property type="match status" value="5"/>
</dbReference>
<dbReference type="PANTHER" id="PTHR24126:SF14">
    <property type="entry name" value="ANK_REP_REGION DOMAIN-CONTAINING PROTEIN"/>
    <property type="match status" value="1"/>
</dbReference>
<keyword evidence="2 3" id="KW-0040">ANK repeat</keyword>
<dbReference type="Pfam" id="PF00300">
    <property type="entry name" value="His_Phos_1"/>
    <property type="match status" value="1"/>
</dbReference>
<reference evidence="5" key="1">
    <citation type="submission" date="2021-02" db="EMBL/GenBank/DDBJ databases">
        <authorList>
            <person name="Dougan E. K."/>
            <person name="Rhodes N."/>
            <person name="Thang M."/>
            <person name="Chan C."/>
        </authorList>
    </citation>
    <scope>NUCLEOTIDE SEQUENCE</scope>
</reference>
<evidence type="ECO:0000256" key="3">
    <source>
        <dbReference type="PROSITE-ProRule" id="PRU00023"/>
    </source>
</evidence>
<feature type="repeat" description="ANK" evidence="3">
    <location>
        <begin position="461"/>
        <end position="493"/>
    </location>
</feature>
<dbReference type="InterPro" id="IPR013078">
    <property type="entry name" value="His_Pase_superF_clade-1"/>
</dbReference>
<dbReference type="GO" id="GO:0005524">
    <property type="term" value="F:ATP binding"/>
    <property type="evidence" value="ECO:0007669"/>
    <property type="project" value="InterPro"/>
</dbReference>
<dbReference type="GO" id="GO:0003824">
    <property type="term" value="F:catalytic activity"/>
    <property type="evidence" value="ECO:0007669"/>
    <property type="project" value="InterPro"/>
</dbReference>
<dbReference type="PANTHER" id="PTHR24126">
    <property type="entry name" value="ANKYRIN REPEAT, PH AND SEC7 DOMAIN CONTAINING PROTEIN SECG-RELATED"/>
    <property type="match status" value="1"/>
</dbReference>
<dbReference type="SMART" id="SM00248">
    <property type="entry name" value="ANK"/>
    <property type="match status" value="9"/>
</dbReference>
<proteinExistence type="predicted"/>
<accession>A0A813JQ79</accession>
<feature type="repeat" description="ANK" evidence="3">
    <location>
        <begin position="371"/>
        <end position="403"/>
    </location>
</feature>
<evidence type="ECO:0000256" key="1">
    <source>
        <dbReference type="ARBA" id="ARBA00022737"/>
    </source>
</evidence>
<gene>
    <name evidence="5" type="ORF">PGLA2088_LOCUS22944</name>
</gene>
<feature type="repeat" description="ANK" evidence="3">
    <location>
        <begin position="528"/>
        <end position="560"/>
    </location>
</feature>
<dbReference type="Pfam" id="PF12796">
    <property type="entry name" value="Ank_2"/>
    <property type="match status" value="4"/>
</dbReference>
<dbReference type="InterPro" id="IPR003094">
    <property type="entry name" value="6Pfruct_kin"/>
</dbReference>